<name>A0A816X9C8_9BILA</name>
<protein>
    <submittedName>
        <fullName evidence="2">Uncharacterized protein</fullName>
    </submittedName>
</protein>
<feature type="region of interest" description="Disordered" evidence="1">
    <location>
        <begin position="50"/>
        <end position="76"/>
    </location>
</feature>
<accession>A0A816X9C8</accession>
<dbReference type="EMBL" id="CAJNRG010012810">
    <property type="protein sequence ID" value="CAF2143408.1"/>
    <property type="molecule type" value="Genomic_DNA"/>
</dbReference>
<feature type="compositionally biased region" description="Polar residues" evidence="1">
    <location>
        <begin position="245"/>
        <end position="256"/>
    </location>
</feature>
<evidence type="ECO:0000313" key="3">
    <source>
        <dbReference type="EMBL" id="CAF4056573.1"/>
    </source>
</evidence>
<evidence type="ECO:0000256" key="1">
    <source>
        <dbReference type="SAM" id="MobiDB-lite"/>
    </source>
</evidence>
<dbReference type="Proteomes" id="UP000663842">
    <property type="component" value="Unassembled WGS sequence"/>
</dbReference>
<evidence type="ECO:0000313" key="4">
    <source>
        <dbReference type="Proteomes" id="UP000663887"/>
    </source>
</evidence>
<gene>
    <name evidence="3" type="ORF">UXM345_LOCUS19561</name>
    <name evidence="2" type="ORF">XDN619_LOCUS27189</name>
</gene>
<evidence type="ECO:0000313" key="2">
    <source>
        <dbReference type="EMBL" id="CAF2143408.1"/>
    </source>
</evidence>
<sequence length="286" mass="31738">MTGLIWKCLARTILPPTSSPVNPVPALFKLSVKDRLSFSTSHLDKIQPRASKWKGNGKGKGKRISQYADTSKACPPPHPQYSLPSQGMLPYAATYPLQDGGYWAPPPCYEAPTPSAPLPEQQPSTFSASFNHYDPPSAYSPALPQSVPEKLLEETSDTYGNLSWRPLPAEPIAALGTITYSASQSWSWNVHHAEVERVRSRCLTSSIAKQNMFRDQLADIIRERALDEARRGLNATVNQAASALNHRSVNQMSNAPQEDPQLNYDLRGLIPPRAPPPQQYHPYYHQ</sequence>
<proteinExistence type="predicted"/>
<feature type="compositionally biased region" description="Basic residues" evidence="1">
    <location>
        <begin position="51"/>
        <end position="63"/>
    </location>
</feature>
<feature type="region of interest" description="Disordered" evidence="1">
    <location>
        <begin position="245"/>
        <end position="286"/>
    </location>
</feature>
<reference evidence="2" key="1">
    <citation type="submission" date="2021-02" db="EMBL/GenBank/DDBJ databases">
        <authorList>
            <person name="Nowell W R."/>
        </authorList>
    </citation>
    <scope>NUCLEOTIDE SEQUENCE</scope>
</reference>
<organism evidence="2 4">
    <name type="scientific">Rotaria magnacalcarata</name>
    <dbReference type="NCBI Taxonomy" id="392030"/>
    <lineage>
        <taxon>Eukaryota</taxon>
        <taxon>Metazoa</taxon>
        <taxon>Spiralia</taxon>
        <taxon>Gnathifera</taxon>
        <taxon>Rotifera</taxon>
        <taxon>Eurotatoria</taxon>
        <taxon>Bdelloidea</taxon>
        <taxon>Philodinida</taxon>
        <taxon>Philodinidae</taxon>
        <taxon>Rotaria</taxon>
    </lineage>
</organism>
<dbReference type="Proteomes" id="UP000663887">
    <property type="component" value="Unassembled WGS sequence"/>
</dbReference>
<dbReference type="AlphaFoldDB" id="A0A816X9C8"/>
<dbReference type="EMBL" id="CAJOBF010002796">
    <property type="protein sequence ID" value="CAF4056573.1"/>
    <property type="molecule type" value="Genomic_DNA"/>
</dbReference>
<comment type="caution">
    <text evidence="2">The sequence shown here is derived from an EMBL/GenBank/DDBJ whole genome shotgun (WGS) entry which is preliminary data.</text>
</comment>